<proteinExistence type="predicted"/>
<reference evidence="4 5" key="1">
    <citation type="submission" date="2023-09" db="EMBL/GenBank/DDBJ databases">
        <authorList>
            <person name="Wang M."/>
        </authorList>
    </citation>
    <scope>NUCLEOTIDE SEQUENCE [LARGE SCALE GENOMIC DNA]</scope>
    <source>
        <strain evidence="4">GT-2023</strain>
        <tissue evidence="4">Liver</tissue>
    </source>
</reference>
<gene>
    <name evidence="4" type="ORF">QQF64_035781</name>
</gene>
<evidence type="ECO:0000256" key="1">
    <source>
        <dbReference type="ARBA" id="ARBA00001968"/>
    </source>
</evidence>
<name>A0ABR3NHI0_9TELE</name>
<evidence type="ECO:0000313" key="4">
    <source>
        <dbReference type="EMBL" id="KAL1276158.1"/>
    </source>
</evidence>
<dbReference type="EMBL" id="JAYMGO010000004">
    <property type="protein sequence ID" value="KAL1276158.1"/>
    <property type="molecule type" value="Genomic_DNA"/>
</dbReference>
<accession>A0ABR3NHI0</accession>
<dbReference type="InterPro" id="IPR027806">
    <property type="entry name" value="HARBI1_dom"/>
</dbReference>
<dbReference type="Proteomes" id="UP001558613">
    <property type="component" value="Unassembled WGS sequence"/>
</dbReference>
<feature type="domain" description="DDE Tnp4" evidence="3">
    <location>
        <begin position="132"/>
        <end position="290"/>
    </location>
</feature>
<evidence type="ECO:0000256" key="2">
    <source>
        <dbReference type="ARBA" id="ARBA00022723"/>
    </source>
</evidence>
<evidence type="ECO:0000259" key="3">
    <source>
        <dbReference type="Pfam" id="PF13359"/>
    </source>
</evidence>
<keyword evidence="2" id="KW-0479">Metal-binding</keyword>
<comment type="cofactor">
    <cofactor evidence="1">
        <name>a divalent metal cation</name>
        <dbReference type="ChEBI" id="CHEBI:60240"/>
    </cofactor>
</comment>
<organism evidence="4 5">
    <name type="scientific">Cirrhinus molitorella</name>
    <name type="common">mud carp</name>
    <dbReference type="NCBI Taxonomy" id="172907"/>
    <lineage>
        <taxon>Eukaryota</taxon>
        <taxon>Metazoa</taxon>
        <taxon>Chordata</taxon>
        <taxon>Craniata</taxon>
        <taxon>Vertebrata</taxon>
        <taxon>Euteleostomi</taxon>
        <taxon>Actinopterygii</taxon>
        <taxon>Neopterygii</taxon>
        <taxon>Teleostei</taxon>
        <taxon>Ostariophysi</taxon>
        <taxon>Cypriniformes</taxon>
        <taxon>Cyprinidae</taxon>
        <taxon>Labeoninae</taxon>
        <taxon>Labeonini</taxon>
        <taxon>Cirrhinus</taxon>
    </lineage>
</organism>
<dbReference type="Pfam" id="PF13359">
    <property type="entry name" value="DDE_Tnp_4"/>
    <property type="match status" value="1"/>
</dbReference>
<protein>
    <recommendedName>
        <fullName evidence="3">DDE Tnp4 domain-containing protein</fullName>
    </recommendedName>
</protein>
<sequence length="303" mass="34189">MMISDFIHALLQREFSGSSGNLLNHRHQTLFTGQRHRDRDLSPYLDQAPTGNSSSLMSFFLYCCCVSAGLREKVLADIFNVSTTTVSRVIITWANFLYLILGSLPIWMTKEQVRATMPAKFLKYCSDVRVILDCTEIRCENPTALTLQSEMFSHYKNYPTFKGLIGVAPCGVITFVSQLFTGSISDREITKQSGLLDLLEPGDCCMADKGFTIERLLESVGARLVIPPFKRTAQFSKEDTKRTQAIARLRIVVERVIRRIKENHIWDSTIPLTLTGTVNQIWANCCLMANYQGPLDTKDDVVL</sequence>
<dbReference type="PANTHER" id="PTHR23080">
    <property type="entry name" value="THAP DOMAIN PROTEIN"/>
    <property type="match status" value="1"/>
</dbReference>
<comment type="caution">
    <text evidence="4">The sequence shown here is derived from an EMBL/GenBank/DDBJ whole genome shotgun (WGS) entry which is preliminary data.</text>
</comment>
<keyword evidence="5" id="KW-1185">Reference proteome</keyword>
<evidence type="ECO:0000313" key="5">
    <source>
        <dbReference type="Proteomes" id="UP001558613"/>
    </source>
</evidence>
<dbReference type="PANTHER" id="PTHR23080:SF142">
    <property type="entry name" value="SI:CH211-69L10.4"/>
    <property type="match status" value="1"/>
</dbReference>